<accession>A0A0N7IFF6</accession>
<dbReference type="PATRIC" id="fig|246787.4.peg.2920"/>
<name>A0A0N7IFF6_9BACE</name>
<dbReference type="Proteomes" id="UP000061809">
    <property type="component" value="Chromosome"/>
</dbReference>
<evidence type="ECO:0000313" key="1">
    <source>
        <dbReference type="EMBL" id="ALJ60067.1"/>
    </source>
</evidence>
<protein>
    <submittedName>
        <fullName evidence="1">Uncharacterized protein</fullName>
    </submittedName>
</protein>
<reference evidence="1 2" key="1">
    <citation type="journal article" date="2015" name="Science">
        <title>Genetic determinants of in vivo fitness and diet responsiveness in multiple human gut Bacteroides.</title>
        <authorList>
            <person name="Wu M."/>
            <person name="McNulty N.P."/>
            <person name="Rodionov D.A."/>
            <person name="Khoroshkin M.S."/>
            <person name="Griffin N.W."/>
            <person name="Cheng J."/>
            <person name="Latreille P."/>
            <person name="Kerstetter R.A."/>
            <person name="Terrapon N."/>
            <person name="Henrissat B."/>
            <person name="Osterman A.L."/>
            <person name="Gordon J.I."/>
        </authorList>
    </citation>
    <scope>NUCLEOTIDE SEQUENCE [LARGE SCALE GENOMIC DNA]</scope>
    <source>
        <strain evidence="1 2">WH2</strain>
    </source>
</reference>
<dbReference type="KEGG" id="bcel:BcellWH2_02828"/>
<dbReference type="AlphaFoldDB" id="A0A0N7IFF6"/>
<proteinExistence type="predicted"/>
<organism evidence="1 2">
    <name type="scientific">Bacteroides cellulosilyticus</name>
    <dbReference type="NCBI Taxonomy" id="246787"/>
    <lineage>
        <taxon>Bacteria</taxon>
        <taxon>Pseudomonadati</taxon>
        <taxon>Bacteroidota</taxon>
        <taxon>Bacteroidia</taxon>
        <taxon>Bacteroidales</taxon>
        <taxon>Bacteroidaceae</taxon>
        <taxon>Bacteroides</taxon>
    </lineage>
</organism>
<dbReference type="RefSeq" id="WP_029426356.1">
    <property type="nucleotide sequence ID" value="NZ_CAXKYC010000001.1"/>
</dbReference>
<dbReference type="EMBL" id="CP012801">
    <property type="protein sequence ID" value="ALJ60067.1"/>
    <property type="molecule type" value="Genomic_DNA"/>
</dbReference>
<evidence type="ECO:0000313" key="2">
    <source>
        <dbReference type="Proteomes" id="UP000061809"/>
    </source>
</evidence>
<gene>
    <name evidence="1" type="ORF">BcellWH2_02828</name>
</gene>
<sequence>MKQDDKLYNEWLDEVRNVQPILSNPDELTTAILQQVSRIVPQKKKRKSLLIGSWVSGIAAGLLLCLLVSETLLSPVPDGVRVEKEYRFQENSAYSLPEGWERMRLSEKSDYLSGQYVQYKKLRQKRVMELTKKTY</sequence>